<dbReference type="Gene3D" id="3.40.640.10">
    <property type="entry name" value="Type I PLP-dependent aspartate aminotransferase-like (Major domain)"/>
    <property type="match status" value="1"/>
</dbReference>
<name>A0A4Q0XMN5_9BACT</name>
<dbReference type="EMBL" id="PDKN01000010">
    <property type="protein sequence ID" value="RXJ54420.1"/>
    <property type="molecule type" value="Genomic_DNA"/>
</dbReference>
<evidence type="ECO:0008006" key="3">
    <source>
        <dbReference type="Google" id="ProtNLM"/>
    </source>
</evidence>
<reference evidence="1 2" key="1">
    <citation type="submission" date="2017-10" db="EMBL/GenBank/DDBJ databases">
        <title>Genomics of the genus Arcobacter.</title>
        <authorList>
            <person name="Perez-Cataluna A."/>
            <person name="Figueras M.J."/>
        </authorList>
    </citation>
    <scope>NUCLEOTIDE SEQUENCE [LARGE SCALE GENOMIC DNA]</scope>
    <source>
        <strain evidence="1 2">CECT 8987</strain>
    </source>
</reference>
<sequence length="360" mass="42284">MISYIGPQFTIRQWVTSLVNYRKNSQNLGKDLAKDGNLILKIKQRYVLYEIIKKLNLNETYILLPTYTCHSLLEVIKETKNKPLFYSVKDFTVDGNEIHKYIKKYNISIMIVSDVFGIKVAVPSGLYSEDIIFIGDFAHHINFIHKDDERKFDVAMYSSSFYKPMISNGIGIGIVLNQKKVNIDSVSILKNNFFSVLGSFSRLFLIQLLLNSNFLKFFINDKKENSSIIFDVKECKKIPSVYDFSLLFNYKLNERKILNHLSRKRQRMTEKYKNLSFLRLYAEEEKSTYFNVLVKNKKRFQAYLLNKKIFTGSVFTDYAGKEYVENTDAKQLSDAVINLPFINEHDEEYIYNVIRKYKNV</sequence>
<proteinExistence type="predicted"/>
<organism evidence="1 2">
    <name type="scientific">Candidatus Marinarcus aquaticus</name>
    <dbReference type="NCBI Taxonomy" id="2044504"/>
    <lineage>
        <taxon>Bacteria</taxon>
        <taxon>Pseudomonadati</taxon>
        <taxon>Campylobacterota</taxon>
        <taxon>Epsilonproteobacteria</taxon>
        <taxon>Campylobacterales</taxon>
        <taxon>Arcobacteraceae</taxon>
        <taxon>Candidatus Marinarcus</taxon>
    </lineage>
</organism>
<gene>
    <name evidence="1" type="ORF">CRV04_11545</name>
</gene>
<dbReference type="AlphaFoldDB" id="A0A4Q0XMN5"/>
<accession>A0A4Q0XMN5</accession>
<dbReference type="Proteomes" id="UP000290657">
    <property type="component" value="Unassembled WGS sequence"/>
</dbReference>
<dbReference type="SUPFAM" id="SSF53383">
    <property type="entry name" value="PLP-dependent transferases"/>
    <property type="match status" value="1"/>
</dbReference>
<evidence type="ECO:0000313" key="1">
    <source>
        <dbReference type="EMBL" id="RXJ54420.1"/>
    </source>
</evidence>
<keyword evidence="2" id="KW-1185">Reference proteome</keyword>
<comment type="caution">
    <text evidence="1">The sequence shown here is derived from an EMBL/GenBank/DDBJ whole genome shotgun (WGS) entry which is preliminary data.</text>
</comment>
<evidence type="ECO:0000313" key="2">
    <source>
        <dbReference type="Proteomes" id="UP000290657"/>
    </source>
</evidence>
<dbReference type="InterPro" id="IPR015424">
    <property type="entry name" value="PyrdxlP-dep_Trfase"/>
</dbReference>
<protein>
    <recommendedName>
        <fullName evidence="3">DegT/DnrJ/EryC1/StrS aminotransferase family protein</fullName>
    </recommendedName>
</protein>
<dbReference type="InterPro" id="IPR015421">
    <property type="entry name" value="PyrdxlP-dep_Trfase_major"/>
</dbReference>